<evidence type="ECO:0000313" key="3">
    <source>
        <dbReference type="Proteomes" id="UP000321518"/>
    </source>
</evidence>
<reference evidence="2 3" key="1">
    <citation type="submission" date="2019-07" db="EMBL/GenBank/DDBJ databases">
        <title>Rhodotorula toruloides NBRC10032 genome sequencing.</title>
        <authorList>
            <person name="Shida Y."/>
            <person name="Takaku H."/>
            <person name="Ogasawara W."/>
            <person name="Mori K."/>
        </authorList>
    </citation>
    <scope>NUCLEOTIDE SEQUENCE [LARGE SCALE GENOMIC DNA]</scope>
    <source>
        <strain evidence="2 3">NBRC10032</strain>
    </source>
</reference>
<evidence type="ECO:0000256" key="1">
    <source>
        <dbReference type="SAM" id="MobiDB-lite"/>
    </source>
</evidence>
<sequence>MHTPRRKKQRTTSPAFEAPSTTSSSGLASAAAAAESEMIQAQLRTFYNDPWLNSLKQVDVKAHSDAKLDVSGVGVLVKRCAVTHQERKAVKYESAHLVPARAEDLGSASVFRGQLDVELLKRAQVVPAHAHVNSQANRIQHIHKDLDSRSLDMLPNQDQIISRINCVIKFQQERAAANSSGENGVTLKLPARPPFDKFHAAAEQMGACFRLIASNRRESPNILRLVWPSTQKPSPGQPFLPSLIEPVSMVVLIWAIRERVRRKPPSPSSLMRETSILDDFITLLLAFWFLMDDTLAADIAALIGRAKTLVKEHGGPAWVQQLENLAAQSYVDIVNAVTFPANALRSQDPPPTPEQHALMLDAAAAHDDASTTFSDDLSDIDSSYLDSPPQLNTLPYPSLTPTAVEVFESSALSSANAIHVTSSCALISGVSSWLANVPQRAPAPNAPRSV</sequence>
<protein>
    <recommendedName>
        <fullName evidence="4">Proteophosphoglycan ppg4</fullName>
    </recommendedName>
</protein>
<dbReference type="Proteomes" id="UP000321518">
    <property type="component" value="Unassembled WGS sequence"/>
</dbReference>
<evidence type="ECO:0008006" key="4">
    <source>
        <dbReference type="Google" id="ProtNLM"/>
    </source>
</evidence>
<feature type="compositionally biased region" description="Basic residues" evidence="1">
    <location>
        <begin position="1"/>
        <end position="10"/>
    </location>
</feature>
<dbReference type="AlphaFoldDB" id="A0A511KJ33"/>
<name>A0A511KJ33_RHOTO</name>
<dbReference type="EMBL" id="BJWK01000011">
    <property type="protein sequence ID" value="GEM10392.1"/>
    <property type="molecule type" value="Genomic_DNA"/>
</dbReference>
<comment type="caution">
    <text evidence="2">The sequence shown here is derived from an EMBL/GenBank/DDBJ whole genome shotgun (WGS) entry which is preliminary data.</text>
</comment>
<feature type="region of interest" description="Disordered" evidence="1">
    <location>
        <begin position="1"/>
        <end position="29"/>
    </location>
</feature>
<accession>A0A511KJ33</accession>
<organism evidence="2 3">
    <name type="scientific">Rhodotorula toruloides</name>
    <name type="common">Yeast</name>
    <name type="synonym">Rhodosporidium toruloides</name>
    <dbReference type="NCBI Taxonomy" id="5286"/>
    <lineage>
        <taxon>Eukaryota</taxon>
        <taxon>Fungi</taxon>
        <taxon>Dikarya</taxon>
        <taxon>Basidiomycota</taxon>
        <taxon>Pucciniomycotina</taxon>
        <taxon>Microbotryomycetes</taxon>
        <taxon>Sporidiobolales</taxon>
        <taxon>Sporidiobolaceae</taxon>
        <taxon>Rhodotorula</taxon>
    </lineage>
</organism>
<feature type="compositionally biased region" description="Low complexity" evidence="1">
    <location>
        <begin position="20"/>
        <end position="29"/>
    </location>
</feature>
<gene>
    <name evidence="2" type="ORF">Rt10032_c11g4409</name>
</gene>
<evidence type="ECO:0000313" key="2">
    <source>
        <dbReference type="EMBL" id="GEM10392.1"/>
    </source>
</evidence>
<proteinExistence type="predicted"/>